<sequence>MAHPLKLVLPDDLAVEIVEFGATVDDTKACNIYVFFDERDDGCQEVHNVEFNNGKDYEEMECHYRIEVDLNQKVLIESTKKDANGDTCFVEFKLLKSGVEILNHKFIEVPSAGNEGSNNSDSVETPETTSDTEQLVDTCKFGPSMEVKRIFTTIQKNSIGVGSTQGSSNGKKQQIVESTIYHTHVYKPFSRSEPFLLIE</sequence>
<evidence type="ECO:0000256" key="1">
    <source>
        <dbReference type="SAM" id="MobiDB-lite"/>
    </source>
</evidence>
<protein>
    <submittedName>
        <fullName evidence="2">Uncharacterized protein</fullName>
    </submittedName>
</protein>
<evidence type="ECO:0000313" key="2">
    <source>
        <dbReference type="EMBL" id="ODQ61653.1"/>
    </source>
</evidence>
<accession>A0A1E3P8B7</accession>
<dbReference type="GeneID" id="30201520"/>
<keyword evidence="3" id="KW-1185">Reference proteome</keyword>
<reference evidence="2 3" key="1">
    <citation type="journal article" date="2016" name="Proc. Natl. Acad. Sci. U.S.A.">
        <title>Comparative genomics of biotechnologically important yeasts.</title>
        <authorList>
            <person name="Riley R."/>
            <person name="Haridas S."/>
            <person name="Wolfe K.H."/>
            <person name="Lopes M.R."/>
            <person name="Hittinger C.T."/>
            <person name="Goeker M."/>
            <person name="Salamov A.A."/>
            <person name="Wisecaver J.H."/>
            <person name="Long T.M."/>
            <person name="Calvey C.H."/>
            <person name="Aerts A.L."/>
            <person name="Barry K.W."/>
            <person name="Choi C."/>
            <person name="Clum A."/>
            <person name="Coughlan A.Y."/>
            <person name="Deshpande S."/>
            <person name="Douglass A.P."/>
            <person name="Hanson S.J."/>
            <person name="Klenk H.-P."/>
            <person name="LaButti K.M."/>
            <person name="Lapidus A."/>
            <person name="Lindquist E.A."/>
            <person name="Lipzen A.M."/>
            <person name="Meier-Kolthoff J.P."/>
            <person name="Ohm R.A."/>
            <person name="Otillar R.P."/>
            <person name="Pangilinan J.L."/>
            <person name="Peng Y."/>
            <person name="Rokas A."/>
            <person name="Rosa C.A."/>
            <person name="Scheuner C."/>
            <person name="Sibirny A.A."/>
            <person name="Slot J.C."/>
            <person name="Stielow J.B."/>
            <person name="Sun H."/>
            <person name="Kurtzman C.P."/>
            <person name="Blackwell M."/>
            <person name="Grigoriev I.V."/>
            <person name="Jeffries T.W."/>
        </authorList>
    </citation>
    <scope>NUCLEOTIDE SEQUENCE [LARGE SCALE GENOMIC DNA]</scope>
    <source>
        <strain evidence="3">ATCC 58044 / CBS 1984 / NCYC 433 / NRRL Y-366-8</strain>
    </source>
</reference>
<feature type="region of interest" description="Disordered" evidence="1">
    <location>
        <begin position="112"/>
        <end position="133"/>
    </location>
</feature>
<proteinExistence type="predicted"/>
<dbReference type="RefSeq" id="XP_019040860.1">
    <property type="nucleotide sequence ID" value="XM_019184274.1"/>
</dbReference>
<dbReference type="EMBL" id="KV454208">
    <property type="protein sequence ID" value="ODQ61653.1"/>
    <property type="molecule type" value="Genomic_DNA"/>
</dbReference>
<dbReference type="Proteomes" id="UP000094112">
    <property type="component" value="Unassembled WGS sequence"/>
</dbReference>
<evidence type="ECO:0000313" key="3">
    <source>
        <dbReference type="Proteomes" id="UP000094112"/>
    </source>
</evidence>
<name>A0A1E3P8B7_WICAA</name>
<dbReference type="AlphaFoldDB" id="A0A1E3P8B7"/>
<feature type="compositionally biased region" description="Polar residues" evidence="1">
    <location>
        <begin position="114"/>
        <end position="133"/>
    </location>
</feature>
<gene>
    <name evidence="2" type="ORF">WICANDRAFT_75859</name>
</gene>
<organism evidence="2 3">
    <name type="scientific">Wickerhamomyces anomalus (strain ATCC 58044 / CBS 1984 / NCYC 433 / NRRL Y-366-8)</name>
    <name type="common">Yeast</name>
    <name type="synonym">Hansenula anomala</name>
    <dbReference type="NCBI Taxonomy" id="683960"/>
    <lineage>
        <taxon>Eukaryota</taxon>
        <taxon>Fungi</taxon>
        <taxon>Dikarya</taxon>
        <taxon>Ascomycota</taxon>
        <taxon>Saccharomycotina</taxon>
        <taxon>Saccharomycetes</taxon>
        <taxon>Phaffomycetales</taxon>
        <taxon>Wickerhamomycetaceae</taxon>
        <taxon>Wickerhamomyces</taxon>
    </lineage>
</organism>